<dbReference type="SUPFAM" id="SSF48452">
    <property type="entry name" value="TPR-like"/>
    <property type="match status" value="1"/>
</dbReference>
<feature type="compositionally biased region" description="Low complexity" evidence="1">
    <location>
        <begin position="363"/>
        <end position="375"/>
    </location>
</feature>
<dbReference type="Gene3D" id="1.25.40.10">
    <property type="entry name" value="Tetratricopeptide repeat domain"/>
    <property type="match status" value="1"/>
</dbReference>
<dbReference type="AlphaFoldDB" id="A0AAD5LZE3"/>
<name>A0AAD5LZE3_PYTIN</name>
<feature type="compositionally biased region" description="Polar residues" evidence="1">
    <location>
        <begin position="353"/>
        <end position="362"/>
    </location>
</feature>
<keyword evidence="3" id="KW-1185">Reference proteome</keyword>
<dbReference type="InterPro" id="IPR011990">
    <property type="entry name" value="TPR-like_helical_dom_sf"/>
</dbReference>
<reference evidence="2" key="1">
    <citation type="submission" date="2021-12" db="EMBL/GenBank/DDBJ databases">
        <title>Prjna785345.</title>
        <authorList>
            <person name="Rujirawat T."/>
            <person name="Krajaejun T."/>
        </authorList>
    </citation>
    <scope>NUCLEOTIDE SEQUENCE</scope>
    <source>
        <strain evidence="2">Pi057C3</strain>
    </source>
</reference>
<evidence type="ECO:0000313" key="2">
    <source>
        <dbReference type="EMBL" id="KAJ0396916.1"/>
    </source>
</evidence>
<comment type="caution">
    <text evidence="2">The sequence shown here is derived from an EMBL/GenBank/DDBJ whole genome shotgun (WGS) entry which is preliminary data.</text>
</comment>
<feature type="region of interest" description="Disordered" evidence="1">
    <location>
        <begin position="114"/>
        <end position="189"/>
    </location>
</feature>
<protein>
    <submittedName>
        <fullName evidence="2">Uncharacterized protein</fullName>
    </submittedName>
</protein>
<dbReference type="EMBL" id="JAKCXM010000274">
    <property type="protein sequence ID" value="KAJ0396916.1"/>
    <property type="molecule type" value="Genomic_DNA"/>
</dbReference>
<evidence type="ECO:0000256" key="1">
    <source>
        <dbReference type="SAM" id="MobiDB-lite"/>
    </source>
</evidence>
<organism evidence="2 3">
    <name type="scientific">Pythium insidiosum</name>
    <name type="common">Pythiosis disease agent</name>
    <dbReference type="NCBI Taxonomy" id="114742"/>
    <lineage>
        <taxon>Eukaryota</taxon>
        <taxon>Sar</taxon>
        <taxon>Stramenopiles</taxon>
        <taxon>Oomycota</taxon>
        <taxon>Peronosporomycetes</taxon>
        <taxon>Pythiales</taxon>
        <taxon>Pythiaceae</taxon>
        <taxon>Pythium</taxon>
    </lineage>
</organism>
<feature type="region of interest" description="Disordered" evidence="1">
    <location>
        <begin position="338"/>
        <end position="403"/>
    </location>
</feature>
<sequence>MSASLPPEQLALIVEHVKAEQQRLLEQQREAIVQQVLQRLEDVGIAQTAPSAGSSRLEERLHSLVLHSLDERGLQFPHVTLQSFPTQPAKKTGRRPRKTKGDLIVAREDGAVASVSTAAVTAERPQERPDDGAQGVEMTDNERLRGSPLQIRSDRRHRKIGRRPERRRRRKSAGVADAAEDLVDDSEPRGRFDHRTLAILERSRALLAQVNGKVGKSTGSESFVKRMRQRLQQAQDGADASAEQQTESMCVADGEKRHEAADSAEAGDTQPSVPTNCSDTTGSRLVQEEPVADPAKGDDMELLRPPEKAPENESEWENELARQILTIYATSVKAKAQQQQQQQQLKRRPESSRPATSTRLAGSTSLPSLPPSSTTAVGAPAVACKDNVRPSPTSKRNKVQYSWEPSHRLDDGRVAIRLPKIPRPIWFAGTGAVKAVWCALAQGFQSLQPISPHAMTVSPGKAAQRAVAVCDHRLCEEIRRLEAQQHYDQCITTIETLLISLVRARGVATLEAKLWKQLVVTCNAFASRCVDYKRFPAALQLIQHAERLLHNSVLVDDAMRLELLAYLYDTYAHYYYRRRKPHAGLQYMLKAHEIHTRQSSWSHLAKCRLHIANLLSFQGRHGEAMGYMASILEMIEENKLEDQSPSDEAAAGGGASAQKICLAAVCYNNLAVEQLHLREFEAASVSTGNAKRLAKLCLSYSNRWLAQFDATSDCVHLAIATLMEDTNAAANAIYRPDNT</sequence>
<feature type="compositionally biased region" description="Basic and acidic residues" evidence="1">
    <location>
        <begin position="295"/>
        <end position="311"/>
    </location>
</feature>
<feature type="compositionally biased region" description="Polar residues" evidence="1">
    <location>
        <begin position="269"/>
        <end position="284"/>
    </location>
</feature>
<feature type="region of interest" description="Disordered" evidence="1">
    <location>
        <begin position="228"/>
        <end position="317"/>
    </location>
</feature>
<proteinExistence type="predicted"/>
<feature type="compositionally biased region" description="Basic residues" evidence="1">
    <location>
        <begin position="154"/>
        <end position="172"/>
    </location>
</feature>
<evidence type="ECO:0000313" key="3">
    <source>
        <dbReference type="Proteomes" id="UP001209570"/>
    </source>
</evidence>
<dbReference type="Proteomes" id="UP001209570">
    <property type="component" value="Unassembled WGS sequence"/>
</dbReference>
<gene>
    <name evidence="2" type="ORF">P43SY_000975</name>
</gene>
<accession>A0AAD5LZE3</accession>